<sequence>MSEYQGKKVTVICEECEVLHHFDGDELFGKHGDASMPELLGELAKAVGCDRPKKGYYNLCRLFYYRRLDEWVRQRGYISREQHEIELGKRLADLREWEVLKAVCQCGRRAKLNRKALERQVGTNARIKDLAAKLHCKECKRYASVVEISSLPR</sequence>
<dbReference type="RefSeq" id="WP_248681920.1">
    <property type="nucleotide sequence ID" value="NZ_JALPRY010000004.1"/>
</dbReference>
<accession>A0ABT0IMK2</accession>
<protein>
    <submittedName>
        <fullName evidence="1">Uncharacterized protein</fullName>
    </submittedName>
</protein>
<evidence type="ECO:0000313" key="1">
    <source>
        <dbReference type="EMBL" id="MCK8779110.1"/>
    </source>
</evidence>
<comment type="caution">
    <text evidence="1">The sequence shown here is derived from an EMBL/GenBank/DDBJ whole genome shotgun (WGS) entry which is preliminary data.</text>
</comment>
<gene>
    <name evidence="1" type="ORF">M0654_03835</name>
</gene>
<dbReference type="EMBL" id="JALPRY010000004">
    <property type="protein sequence ID" value="MCK8779110.1"/>
    <property type="molecule type" value="Genomic_DNA"/>
</dbReference>
<reference evidence="1 2" key="1">
    <citation type="submission" date="2022-04" db="EMBL/GenBank/DDBJ databases">
        <title>Rhizobium coralii sp. nov., isolated from coral Turbinaria peltata.</title>
        <authorList>
            <person name="Sun H."/>
        </authorList>
    </citation>
    <scope>NUCLEOTIDE SEQUENCE [LARGE SCALE GENOMIC DNA]</scope>
    <source>
        <strain evidence="1 2">NTR19</strain>
    </source>
</reference>
<proteinExistence type="predicted"/>
<dbReference type="Proteomes" id="UP001202827">
    <property type="component" value="Unassembled WGS sequence"/>
</dbReference>
<name>A0ABT0IMK2_9HYPH</name>
<organism evidence="1 2">
    <name type="scientific">Neorhizobium turbinariae</name>
    <dbReference type="NCBI Taxonomy" id="2937795"/>
    <lineage>
        <taxon>Bacteria</taxon>
        <taxon>Pseudomonadati</taxon>
        <taxon>Pseudomonadota</taxon>
        <taxon>Alphaproteobacteria</taxon>
        <taxon>Hyphomicrobiales</taxon>
        <taxon>Rhizobiaceae</taxon>
        <taxon>Rhizobium/Agrobacterium group</taxon>
        <taxon>Neorhizobium</taxon>
    </lineage>
</organism>
<evidence type="ECO:0000313" key="2">
    <source>
        <dbReference type="Proteomes" id="UP001202827"/>
    </source>
</evidence>
<keyword evidence="2" id="KW-1185">Reference proteome</keyword>